<protein>
    <submittedName>
        <fullName evidence="1">Glycosyltransferase family 4 protein</fullName>
    </submittedName>
</protein>
<dbReference type="GO" id="GO:0016757">
    <property type="term" value="F:glycosyltransferase activity"/>
    <property type="evidence" value="ECO:0007669"/>
    <property type="project" value="TreeGrafter"/>
</dbReference>
<dbReference type="PANTHER" id="PTHR12526">
    <property type="entry name" value="GLYCOSYLTRANSFERASE"/>
    <property type="match status" value="1"/>
</dbReference>
<dbReference type="EMBL" id="JACHVA010000046">
    <property type="protein sequence ID" value="MBC2601101.1"/>
    <property type="molecule type" value="Genomic_DNA"/>
</dbReference>
<name>A0A7X1E3I6_9BACT</name>
<dbReference type="Proteomes" id="UP000525652">
    <property type="component" value="Unassembled WGS sequence"/>
</dbReference>
<evidence type="ECO:0000313" key="2">
    <source>
        <dbReference type="Proteomes" id="UP000525652"/>
    </source>
</evidence>
<proteinExistence type="predicted"/>
<accession>A0A7X1E3I6</accession>
<comment type="caution">
    <text evidence="1">The sequence shown here is derived from an EMBL/GenBank/DDBJ whole genome shotgun (WGS) entry which is preliminary data.</text>
</comment>
<dbReference type="SUPFAM" id="SSF53756">
    <property type="entry name" value="UDP-Glycosyltransferase/glycogen phosphorylase"/>
    <property type="match status" value="1"/>
</dbReference>
<organism evidence="1 2">
    <name type="scientific">Puniceicoccus vermicola</name>
    <dbReference type="NCBI Taxonomy" id="388746"/>
    <lineage>
        <taxon>Bacteria</taxon>
        <taxon>Pseudomonadati</taxon>
        <taxon>Verrucomicrobiota</taxon>
        <taxon>Opitutia</taxon>
        <taxon>Puniceicoccales</taxon>
        <taxon>Puniceicoccaceae</taxon>
        <taxon>Puniceicoccus</taxon>
    </lineage>
</organism>
<sequence>MNHRFQRYVVRPFEILLKCPLRFALGRLFPSKSPRVFYGYERIPSRNEPASGGIVKLQDLSEVYPNCRWRANTLYLISSCYPWTVRWQVRVARFFGAKIILNQNGVAYPAWKPEGWEIENERAAWVHRRADAVVYQAGFCRRCALEWLKVEEPEYSRVLLNPVDVHAFGPSAEGRSAEGTYDGSGRIPFRILLAGSHQFAYRVRTALEALAKLDEEYRMIVAGAYNWGESQEDALAEARGWAVDLGVSDRVDFQGRYLQSEAPALFAQAEVLLHTKVMDPCPRLVAEGLASGLPVVYAGSGGLPEMVSSEAGVAVESVEDFERERPADPKQFAEAIRKVRAEYTLFREGARRCAEERFNRDEWLKAHGELIRTVRAQL</sequence>
<keyword evidence="2" id="KW-1185">Reference proteome</keyword>
<keyword evidence="1" id="KW-0808">Transferase</keyword>
<dbReference type="Pfam" id="PF13692">
    <property type="entry name" value="Glyco_trans_1_4"/>
    <property type="match status" value="1"/>
</dbReference>
<dbReference type="PANTHER" id="PTHR12526:SF635">
    <property type="entry name" value="GLYCOSYL TRANSFERASE GROUP 1"/>
    <property type="match status" value="1"/>
</dbReference>
<reference evidence="1 2" key="1">
    <citation type="submission" date="2020-07" db="EMBL/GenBank/DDBJ databases">
        <authorList>
            <person name="Feng X."/>
        </authorList>
    </citation>
    <scope>NUCLEOTIDE SEQUENCE [LARGE SCALE GENOMIC DNA]</scope>
    <source>
        <strain evidence="1 2">JCM14086</strain>
    </source>
</reference>
<gene>
    <name evidence="1" type="ORF">H5P30_04825</name>
</gene>
<evidence type="ECO:0000313" key="1">
    <source>
        <dbReference type="EMBL" id="MBC2601101.1"/>
    </source>
</evidence>
<dbReference type="CDD" id="cd03801">
    <property type="entry name" value="GT4_PimA-like"/>
    <property type="match status" value="1"/>
</dbReference>
<dbReference type="AlphaFoldDB" id="A0A7X1E3I6"/>
<dbReference type="RefSeq" id="WP_185691826.1">
    <property type="nucleotide sequence ID" value="NZ_JACHVA010000046.1"/>
</dbReference>
<dbReference type="Gene3D" id="3.40.50.2000">
    <property type="entry name" value="Glycogen Phosphorylase B"/>
    <property type="match status" value="1"/>
</dbReference>